<evidence type="ECO:0000256" key="2">
    <source>
        <dbReference type="ARBA" id="ARBA00022801"/>
    </source>
</evidence>
<comment type="caution">
    <text evidence="5">The sequence shown here is derived from an EMBL/GenBank/DDBJ whole genome shotgun (WGS) entry which is preliminary data.</text>
</comment>
<dbReference type="Proteomes" id="UP001383192">
    <property type="component" value="Unassembled WGS sequence"/>
</dbReference>
<keyword evidence="2" id="KW-0378">Hydrolase</keyword>
<dbReference type="InterPro" id="IPR013595">
    <property type="entry name" value="Pept_S33_TAP-like_C"/>
</dbReference>
<evidence type="ECO:0000256" key="1">
    <source>
        <dbReference type="ARBA" id="ARBA00010088"/>
    </source>
</evidence>
<dbReference type="EMBL" id="JAYKXP010000076">
    <property type="protein sequence ID" value="KAK7030376.1"/>
    <property type="molecule type" value="Genomic_DNA"/>
</dbReference>
<dbReference type="GO" id="GO:0016787">
    <property type="term" value="F:hydrolase activity"/>
    <property type="evidence" value="ECO:0007669"/>
    <property type="project" value="UniProtKB-KW"/>
</dbReference>
<feature type="domain" description="AB hydrolase-1" evidence="3">
    <location>
        <begin position="3"/>
        <end position="187"/>
    </location>
</feature>
<evidence type="ECO:0000259" key="3">
    <source>
        <dbReference type="Pfam" id="PF00561"/>
    </source>
</evidence>
<dbReference type="PANTHER" id="PTHR43248">
    <property type="entry name" value="2-SUCCINYL-6-HYDROXY-2,4-CYCLOHEXADIENE-1-CARBOXYLATE SYNTHASE"/>
    <property type="match status" value="1"/>
</dbReference>
<evidence type="ECO:0000313" key="5">
    <source>
        <dbReference type="EMBL" id="KAK7030376.1"/>
    </source>
</evidence>
<dbReference type="SUPFAM" id="SSF53474">
    <property type="entry name" value="alpha/beta-Hydrolases"/>
    <property type="match status" value="1"/>
</dbReference>
<dbReference type="InterPro" id="IPR000073">
    <property type="entry name" value="AB_hydrolase_1"/>
</dbReference>
<sequence length="469" mass="51226">MNPGGPGHPGTYLAMQKGDEMAQIIGEDWDLVGFDPRGVGKTIPSTRCFSDIQSYRDMFANTVVERGITVPSIKDLSSPDLREALLLQYEELLSLKRAQGGICRDSMGDELAYMGSATVARDVEFMSRVLDGKDTPINYWGESYGTVIGSFLVNLFPERIGRVVIDGVVNPVLLTTEPTHKWPANWLLDAEKTYGIFLEDCSEAGPERCPLALSQGELPEAIERRLEFFFDETARRPIPVPDGHRPGVLTSGTARALLLISLQNPKHWVATAQNFAEAMKGNATALYNIHIPPPLSPNTSFTDILPPFTPDLQRQAITCLDSPPPYPPDEAYPSAEDYTEQGLFTLNTVSRHFGASTGVGEPDGGCEWWPVKRREEDNVNFGNANGKLKDDGKILVISNTADPITPLSSGVLVNSLLPDSSVLAIQDGPGHCSTSFPSECIRQIQRDYFAGRLPKNGTVCKVEKGAFAV</sequence>
<dbReference type="InterPro" id="IPR029058">
    <property type="entry name" value="AB_hydrolase_fold"/>
</dbReference>
<dbReference type="InterPro" id="IPR051601">
    <property type="entry name" value="Serine_prot/Carboxylest_S33"/>
</dbReference>
<feature type="domain" description="Peptidase S33 tripeptidyl aminopeptidase-like C-terminal" evidence="4">
    <location>
        <begin position="365"/>
        <end position="460"/>
    </location>
</feature>
<comment type="similarity">
    <text evidence="1">Belongs to the peptidase S33 family.</text>
</comment>
<dbReference type="AlphaFoldDB" id="A0AAW0BUB5"/>
<protein>
    <submittedName>
        <fullName evidence="5">Uncharacterized protein</fullName>
    </submittedName>
</protein>
<dbReference type="PANTHER" id="PTHR43248:SF25">
    <property type="entry name" value="AB HYDROLASE-1 DOMAIN-CONTAINING PROTEIN-RELATED"/>
    <property type="match status" value="1"/>
</dbReference>
<evidence type="ECO:0000259" key="4">
    <source>
        <dbReference type="Pfam" id="PF08386"/>
    </source>
</evidence>
<name>A0AAW0BUB5_9AGAR</name>
<reference evidence="5 6" key="1">
    <citation type="submission" date="2024-01" db="EMBL/GenBank/DDBJ databases">
        <title>A draft genome for a cacao thread blight-causing isolate of Paramarasmius palmivorus.</title>
        <authorList>
            <person name="Baruah I.K."/>
            <person name="Bukari Y."/>
            <person name="Amoako-Attah I."/>
            <person name="Meinhardt L.W."/>
            <person name="Bailey B.A."/>
            <person name="Cohen S.P."/>
        </authorList>
    </citation>
    <scope>NUCLEOTIDE SEQUENCE [LARGE SCALE GENOMIC DNA]</scope>
    <source>
        <strain evidence="5 6">GH-12</strain>
    </source>
</reference>
<gene>
    <name evidence="5" type="ORF">VNI00_014120</name>
</gene>
<proteinExistence type="inferred from homology"/>
<accession>A0AAW0BUB5</accession>
<evidence type="ECO:0000313" key="6">
    <source>
        <dbReference type="Proteomes" id="UP001383192"/>
    </source>
</evidence>
<dbReference type="Pfam" id="PF00561">
    <property type="entry name" value="Abhydrolase_1"/>
    <property type="match status" value="1"/>
</dbReference>
<dbReference type="Gene3D" id="3.40.50.1820">
    <property type="entry name" value="alpha/beta hydrolase"/>
    <property type="match status" value="1"/>
</dbReference>
<keyword evidence="6" id="KW-1185">Reference proteome</keyword>
<organism evidence="5 6">
    <name type="scientific">Paramarasmius palmivorus</name>
    <dbReference type="NCBI Taxonomy" id="297713"/>
    <lineage>
        <taxon>Eukaryota</taxon>
        <taxon>Fungi</taxon>
        <taxon>Dikarya</taxon>
        <taxon>Basidiomycota</taxon>
        <taxon>Agaricomycotina</taxon>
        <taxon>Agaricomycetes</taxon>
        <taxon>Agaricomycetidae</taxon>
        <taxon>Agaricales</taxon>
        <taxon>Marasmiineae</taxon>
        <taxon>Marasmiaceae</taxon>
        <taxon>Paramarasmius</taxon>
    </lineage>
</organism>
<dbReference type="Pfam" id="PF08386">
    <property type="entry name" value="Abhydrolase_4"/>
    <property type="match status" value="1"/>
</dbReference>